<feature type="region of interest" description="Disordered" evidence="1">
    <location>
        <begin position="88"/>
        <end position="107"/>
    </location>
</feature>
<proteinExistence type="predicted"/>
<accession>A0A8H7SDR9</accession>
<dbReference type="OrthoDB" id="2273408at2759"/>
<reference evidence="3 4" key="1">
    <citation type="submission" date="2020-12" db="EMBL/GenBank/DDBJ databases">
        <title>Metabolic potential, ecology and presence of endohyphal bacteria is reflected in genomic diversity of Mucoromycotina.</title>
        <authorList>
            <person name="Muszewska A."/>
            <person name="Okrasinska A."/>
            <person name="Steczkiewicz K."/>
            <person name="Drgas O."/>
            <person name="Orlowska M."/>
            <person name="Perlinska-Lenart U."/>
            <person name="Aleksandrzak-Piekarczyk T."/>
            <person name="Szatraj K."/>
            <person name="Zielenkiewicz U."/>
            <person name="Pilsyk S."/>
            <person name="Malc E."/>
            <person name="Mieczkowski P."/>
            <person name="Kruszewska J.S."/>
            <person name="Biernat P."/>
            <person name="Pawlowska J."/>
        </authorList>
    </citation>
    <scope>NUCLEOTIDE SEQUENCE [LARGE SCALE GENOMIC DNA]</scope>
    <source>
        <strain evidence="3 4">CBS 142.35</strain>
    </source>
</reference>
<name>A0A8H7SDR9_9FUNG</name>
<dbReference type="AlphaFoldDB" id="A0A8H7SDR9"/>
<organism evidence="3 4">
    <name type="scientific">Circinella minor</name>
    <dbReference type="NCBI Taxonomy" id="1195481"/>
    <lineage>
        <taxon>Eukaryota</taxon>
        <taxon>Fungi</taxon>
        <taxon>Fungi incertae sedis</taxon>
        <taxon>Mucoromycota</taxon>
        <taxon>Mucoromycotina</taxon>
        <taxon>Mucoromycetes</taxon>
        <taxon>Mucorales</taxon>
        <taxon>Lichtheimiaceae</taxon>
        <taxon>Circinella</taxon>
    </lineage>
</organism>
<dbReference type="Proteomes" id="UP000646827">
    <property type="component" value="Unassembled WGS sequence"/>
</dbReference>
<evidence type="ECO:0000256" key="1">
    <source>
        <dbReference type="SAM" id="MobiDB-lite"/>
    </source>
</evidence>
<evidence type="ECO:0000256" key="2">
    <source>
        <dbReference type="SAM" id="SignalP"/>
    </source>
</evidence>
<dbReference type="EMBL" id="JAEPRB010000018">
    <property type="protein sequence ID" value="KAG2226347.1"/>
    <property type="molecule type" value="Genomic_DNA"/>
</dbReference>
<feature type="chain" id="PRO_5034134772" evidence="2">
    <location>
        <begin position="21"/>
        <end position="233"/>
    </location>
</feature>
<sequence length="233" mass="25333">MVNISSSLSVLALSFIVVQAVPIQNEMENMIHAQSYSELKHDTFVPMQRLGQDHLPVRKYEQGHKEVSAAEMPFRPIMVVPLPASVTEQQQQEQGQRVSASASINNNGKMMDSKMNNDDAMMQVPTNNNINKNIYDNKVVGMDDQGKIQTVQLPATIHMPMASASASSLPISASTSPSSVAPMAKVSIPMMAPSASSIMMKNRQNLVGMDDMGKLETLVIPMTTNADAAPTQF</sequence>
<feature type="compositionally biased region" description="Polar residues" evidence="1">
    <location>
        <begin position="97"/>
        <end position="107"/>
    </location>
</feature>
<feature type="signal peptide" evidence="2">
    <location>
        <begin position="1"/>
        <end position="20"/>
    </location>
</feature>
<evidence type="ECO:0000313" key="4">
    <source>
        <dbReference type="Proteomes" id="UP000646827"/>
    </source>
</evidence>
<keyword evidence="4" id="KW-1185">Reference proteome</keyword>
<keyword evidence="2" id="KW-0732">Signal</keyword>
<gene>
    <name evidence="3" type="ORF">INT45_006019</name>
</gene>
<comment type="caution">
    <text evidence="3">The sequence shown here is derived from an EMBL/GenBank/DDBJ whole genome shotgun (WGS) entry which is preliminary data.</text>
</comment>
<evidence type="ECO:0000313" key="3">
    <source>
        <dbReference type="EMBL" id="KAG2226347.1"/>
    </source>
</evidence>
<protein>
    <submittedName>
        <fullName evidence="3">Uncharacterized protein</fullName>
    </submittedName>
</protein>